<keyword evidence="1" id="KW-0812">Transmembrane</keyword>
<dbReference type="AlphaFoldDB" id="G4RGW0"/>
<gene>
    <name evidence="2" type="ordered locus">KKY_3123</name>
</gene>
<feature type="transmembrane region" description="Helical" evidence="1">
    <location>
        <begin position="133"/>
        <end position="161"/>
    </location>
</feature>
<keyword evidence="1" id="KW-0472">Membrane</keyword>
<reference evidence="2 3" key="1">
    <citation type="journal article" date="2012" name="J. Bacteriol.">
        <title>Complete genome sequence of Pelagibacterium halotolerans B2T.</title>
        <authorList>
            <person name="Huo Y.Y."/>
            <person name="Cheng H."/>
            <person name="Han X.F."/>
            <person name="Jiang X.W."/>
            <person name="Sun C."/>
            <person name="Zhang X.Q."/>
            <person name="Zhu X.F."/>
            <person name="Liu Y.F."/>
            <person name="Li P.F."/>
            <person name="Ni P.X."/>
            <person name="Wu M."/>
        </authorList>
    </citation>
    <scope>NUCLEOTIDE SEQUENCE [LARGE SCALE GENOMIC DNA]</scope>
    <source>
        <strain evidence="3">DSM 22347 / JCM 15775 / CGMCC 1.7692 / B2</strain>
    </source>
</reference>
<evidence type="ECO:0000313" key="3">
    <source>
        <dbReference type="Proteomes" id="UP000008850"/>
    </source>
</evidence>
<feature type="transmembrane region" description="Helical" evidence="1">
    <location>
        <begin position="270"/>
        <end position="287"/>
    </location>
</feature>
<dbReference type="HOGENOM" id="CLU_844267_0_0_5"/>
<dbReference type="RefSeq" id="WP_014132260.1">
    <property type="nucleotide sequence ID" value="NC_016078.1"/>
</dbReference>
<feature type="transmembrane region" description="Helical" evidence="1">
    <location>
        <begin position="173"/>
        <end position="195"/>
    </location>
</feature>
<feature type="transmembrane region" description="Helical" evidence="1">
    <location>
        <begin position="94"/>
        <end position="113"/>
    </location>
</feature>
<feature type="transmembrane region" description="Helical" evidence="1">
    <location>
        <begin position="67"/>
        <end position="87"/>
    </location>
</feature>
<name>G4RGW0_PELHB</name>
<accession>G4RGW0</accession>
<feature type="transmembrane region" description="Helical" evidence="1">
    <location>
        <begin position="237"/>
        <end position="258"/>
    </location>
</feature>
<keyword evidence="3" id="KW-1185">Reference proteome</keyword>
<dbReference type="Proteomes" id="UP000008850">
    <property type="component" value="Chromosome"/>
</dbReference>
<sequence>MQSSPYIAIDRNAGESHGGNIIFALSVSIILFALMSYYFNYEYRPDEIKALPYFFEFFGSDYGYDELYIRVILYIFNIGLTFSLFLMGWIDRKTLTLALIWPLTIFLFSKIYWEFYVFPFALIRIDGDKKLDFAVLITLSVLYLLFQEGNIVLMIAFRLVILGQKFGYKYLSPIAFALFGVLAGIAVELGIFSSLPLVGQQIARFSWTRDVANPDYSLIESITVFFTSFHFFTQHYLLWWIDFVFSILVSLYIMIFCLSKKSIRENMPQILAFIAVFVGFTELTHVFQNARYYFFFIPVLSLFINSKDMVPLSLLGILHVTAKGIETGI</sequence>
<dbReference type="KEGG" id="phl:KKY_3123"/>
<proteinExistence type="predicted"/>
<protein>
    <submittedName>
        <fullName evidence="2">Uncharacterized protein</fullName>
    </submittedName>
</protein>
<feature type="transmembrane region" description="Helical" evidence="1">
    <location>
        <begin position="21"/>
        <end position="39"/>
    </location>
</feature>
<keyword evidence="1" id="KW-1133">Transmembrane helix</keyword>
<evidence type="ECO:0000313" key="2">
    <source>
        <dbReference type="EMBL" id="AEQ53113.1"/>
    </source>
</evidence>
<organism evidence="2 3">
    <name type="scientific">Pelagibacterium halotolerans (strain DSM 22347 / JCM 15775 / CGMCC 1.7692 / B2)</name>
    <dbReference type="NCBI Taxonomy" id="1082931"/>
    <lineage>
        <taxon>Bacteria</taxon>
        <taxon>Pseudomonadati</taxon>
        <taxon>Pseudomonadota</taxon>
        <taxon>Alphaproteobacteria</taxon>
        <taxon>Hyphomicrobiales</taxon>
        <taxon>Devosiaceae</taxon>
        <taxon>Pelagibacterium</taxon>
    </lineage>
</organism>
<evidence type="ECO:0000256" key="1">
    <source>
        <dbReference type="SAM" id="Phobius"/>
    </source>
</evidence>
<dbReference type="EMBL" id="CP003075">
    <property type="protein sequence ID" value="AEQ53113.1"/>
    <property type="molecule type" value="Genomic_DNA"/>
</dbReference>
<dbReference type="STRING" id="1082931.KKY_3123"/>